<keyword evidence="1" id="KW-1133">Transmembrane helix</keyword>
<protein>
    <recommendedName>
        <fullName evidence="4">Signal peptidase</fullName>
    </recommendedName>
</protein>
<proteinExistence type="predicted"/>
<keyword evidence="1" id="KW-0472">Membrane</keyword>
<dbReference type="Proteomes" id="UP001059844">
    <property type="component" value="Chromosome"/>
</dbReference>
<feature type="transmembrane region" description="Helical" evidence="1">
    <location>
        <begin position="46"/>
        <end position="65"/>
    </location>
</feature>
<reference evidence="2" key="1">
    <citation type="submission" date="2022-07" db="EMBL/GenBank/DDBJ databases">
        <title>Isolation, identification, and degradation of a PFOSA degrading strain from sewage treatment plant.</title>
        <authorList>
            <person name="Zhang L."/>
            <person name="Huo Y."/>
        </authorList>
    </citation>
    <scope>NUCLEOTIDE SEQUENCE</scope>
    <source>
        <strain evidence="2">C1</strain>
    </source>
</reference>
<dbReference type="RefSeq" id="WP_256551324.1">
    <property type="nucleotide sequence ID" value="NZ_CP101751.1"/>
</dbReference>
<evidence type="ECO:0000313" key="3">
    <source>
        <dbReference type="Proteomes" id="UP001059844"/>
    </source>
</evidence>
<evidence type="ECO:0000256" key="1">
    <source>
        <dbReference type="SAM" id="Phobius"/>
    </source>
</evidence>
<feature type="transmembrane region" description="Helical" evidence="1">
    <location>
        <begin position="9"/>
        <end position="26"/>
    </location>
</feature>
<name>A0ABY5IVT7_9FLAO</name>
<evidence type="ECO:0008006" key="4">
    <source>
        <dbReference type="Google" id="ProtNLM"/>
    </source>
</evidence>
<keyword evidence="3" id="KW-1185">Reference proteome</keyword>
<sequence length="76" mass="8757">MSLLQKKKWFIIILLFSYVSSFAAFMVDETSPNDPPGDSDPEPVPIDNHTLLLVIAALFLGYFLIRKYYYRKANNV</sequence>
<keyword evidence="1" id="KW-0812">Transmembrane</keyword>
<organism evidence="2 3">
    <name type="scientific">Flavobacterium cerinum</name>
    <dbReference type="NCBI Taxonomy" id="2502784"/>
    <lineage>
        <taxon>Bacteria</taxon>
        <taxon>Pseudomonadati</taxon>
        <taxon>Bacteroidota</taxon>
        <taxon>Flavobacteriia</taxon>
        <taxon>Flavobacteriales</taxon>
        <taxon>Flavobacteriaceae</taxon>
        <taxon>Flavobacterium</taxon>
    </lineage>
</organism>
<gene>
    <name evidence="2" type="ORF">NOX80_00090</name>
</gene>
<dbReference type="EMBL" id="CP101751">
    <property type="protein sequence ID" value="UUC45632.1"/>
    <property type="molecule type" value="Genomic_DNA"/>
</dbReference>
<evidence type="ECO:0000313" key="2">
    <source>
        <dbReference type="EMBL" id="UUC45632.1"/>
    </source>
</evidence>
<accession>A0ABY5IVT7</accession>